<dbReference type="Proteomes" id="UP000823941">
    <property type="component" value="Chromosome 22"/>
</dbReference>
<feature type="region of interest" description="Disordered" evidence="1">
    <location>
        <begin position="207"/>
        <end position="233"/>
    </location>
</feature>
<evidence type="ECO:0000313" key="2">
    <source>
        <dbReference type="EMBL" id="KAG7299480.1"/>
    </source>
</evidence>
<protein>
    <submittedName>
        <fullName evidence="2">Uncharacterized protein</fullName>
    </submittedName>
</protein>
<evidence type="ECO:0000313" key="3">
    <source>
        <dbReference type="Proteomes" id="UP000823941"/>
    </source>
</evidence>
<gene>
    <name evidence="2" type="ORF">JYU34_016441</name>
</gene>
<keyword evidence="3" id="KW-1185">Reference proteome</keyword>
<evidence type="ECO:0000256" key="1">
    <source>
        <dbReference type="SAM" id="MobiDB-lite"/>
    </source>
</evidence>
<comment type="caution">
    <text evidence="2">The sequence shown here is derived from an EMBL/GenBank/DDBJ whole genome shotgun (WGS) entry which is preliminary data.</text>
</comment>
<name>A0ABQ7Q2Y2_PLUXY</name>
<organism evidence="2 3">
    <name type="scientific">Plutella xylostella</name>
    <name type="common">Diamondback moth</name>
    <name type="synonym">Plutella maculipennis</name>
    <dbReference type="NCBI Taxonomy" id="51655"/>
    <lineage>
        <taxon>Eukaryota</taxon>
        <taxon>Metazoa</taxon>
        <taxon>Ecdysozoa</taxon>
        <taxon>Arthropoda</taxon>
        <taxon>Hexapoda</taxon>
        <taxon>Insecta</taxon>
        <taxon>Pterygota</taxon>
        <taxon>Neoptera</taxon>
        <taxon>Endopterygota</taxon>
        <taxon>Lepidoptera</taxon>
        <taxon>Glossata</taxon>
        <taxon>Ditrysia</taxon>
        <taxon>Yponomeutoidea</taxon>
        <taxon>Plutellidae</taxon>
        <taxon>Plutella</taxon>
    </lineage>
</organism>
<accession>A0ABQ7Q2Y2</accession>
<dbReference type="EMBL" id="JAHIBW010000022">
    <property type="protein sequence ID" value="KAG7299480.1"/>
    <property type="molecule type" value="Genomic_DNA"/>
</dbReference>
<reference evidence="2 3" key="1">
    <citation type="submission" date="2021-06" db="EMBL/GenBank/DDBJ databases">
        <title>A haploid diamondback moth (Plutella xylostella L.) genome assembly resolves 31 chromosomes and identifies a diamide resistance mutation.</title>
        <authorList>
            <person name="Ward C.M."/>
            <person name="Perry K.D."/>
            <person name="Baker G."/>
            <person name="Powis K."/>
            <person name="Heckel D.G."/>
            <person name="Baxter S.W."/>
        </authorList>
    </citation>
    <scope>NUCLEOTIDE SEQUENCE [LARGE SCALE GENOMIC DNA]</scope>
    <source>
        <strain evidence="2 3">LV</strain>
        <tissue evidence="2">Single pupa</tissue>
    </source>
</reference>
<sequence length="233" mass="25718">MGPQPFPIYVIPYPLPIVPSPGHCPCYLLSPGGNTTQVQNGQPGNQQNGNQQGQYGNQQGQYGNQQGQYGNQQGQYGNKGQYGNQGQYGQYPMQAYPAYGIIGFVPVVFVPNCPGNGPNMQNVQSSFPNAMSYPYSCNQCQSQPSLRSVNDIYRYVGRLGGARSKSTALKEIHSMDELEHLLKMEIKPSRRVLKRIGVHPRVLMAKDAEEPAKETVVEPLKDTQVEPQKDIKS</sequence>
<proteinExistence type="predicted"/>
<feature type="region of interest" description="Disordered" evidence="1">
    <location>
        <begin position="35"/>
        <end position="81"/>
    </location>
</feature>